<name>A0A183ES96_9BILA</name>
<reference evidence="2 3" key="2">
    <citation type="submission" date="2018-11" db="EMBL/GenBank/DDBJ databases">
        <authorList>
            <consortium name="Pathogen Informatics"/>
        </authorList>
    </citation>
    <scope>NUCLEOTIDE SEQUENCE [LARGE SCALE GENOMIC DNA]</scope>
</reference>
<dbReference type="PROSITE" id="PS50853">
    <property type="entry name" value="FN3"/>
    <property type="match status" value="2"/>
</dbReference>
<dbReference type="InterPro" id="IPR036116">
    <property type="entry name" value="FN3_sf"/>
</dbReference>
<organism evidence="4">
    <name type="scientific">Gongylonema pulchrum</name>
    <dbReference type="NCBI Taxonomy" id="637853"/>
    <lineage>
        <taxon>Eukaryota</taxon>
        <taxon>Metazoa</taxon>
        <taxon>Ecdysozoa</taxon>
        <taxon>Nematoda</taxon>
        <taxon>Chromadorea</taxon>
        <taxon>Rhabditida</taxon>
        <taxon>Spirurina</taxon>
        <taxon>Spiruromorpha</taxon>
        <taxon>Spiruroidea</taxon>
        <taxon>Gongylonematidae</taxon>
        <taxon>Gongylonema</taxon>
    </lineage>
</organism>
<evidence type="ECO:0000313" key="2">
    <source>
        <dbReference type="EMBL" id="VDN42027.1"/>
    </source>
</evidence>
<dbReference type="SMART" id="SM00060">
    <property type="entry name" value="FN3"/>
    <property type="match status" value="1"/>
</dbReference>
<dbReference type="InterPro" id="IPR050617">
    <property type="entry name" value="E3_ligase_FN3/SPRY"/>
</dbReference>
<dbReference type="AlphaFoldDB" id="A0A183ES96"/>
<evidence type="ECO:0000313" key="3">
    <source>
        <dbReference type="Proteomes" id="UP000271098"/>
    </source>
</evidence>
<dbReference type="Pfam" id="PF00041">
    <property type="entry name" value="fn3"/>
    <property type="match status" value="1"/>
</dbReference>
<dbReference type="InterPro" id="IPR003961">
    <property type="entry name" value="FN3_dom"/>
</dbReference>
<proteinExistence type="predicted"/>
<dbReference type="InterPro" id="IPR013783">
    <property type="entry name" value="Ig-like_fold"/>
</dbReference>
<evidence type="ECO:0000313" key="4">
    <source>
        <dbReference type="WBParaSite" id="GPUH_0002386701-mRNA-1"/>
    </source>
</evidence>
<dbReference type="WBParaSite" id="GPUH_0002386701-mRNA-1">
    <property type="protein sequence ID" value="GPUH_0002386701-mRNA-1"/>
    <property type="gene ID" value="GPUH_0002386701"/>
</dbReference>
<gene>
    <name evidence="2" type="ORF">GPUH_LOCUS23837</name>
</gene>
<dbReference type="EMBL" id="UYRT01099126">
    <property type="protein sequence ID" value="VDN42027.1"/>
    <property type="molecule type" value="Genomic_DNA"/>
</dbReference>
<sequence>MPIHYISFALSGVTDRVLDASPNTVWRVRVRAENEAGASDWSKEVSITTAEGAPSAVQDLDARPSGPEAAAISWRPPAQPNGEITGYTLVYRLKSRGECGPRSAQPITRNTLAEGILLDGLLPDSTYDVHVTAHTSQAGPQSNIVTVTTNEDGELISYSFL</sequence>
<dbReference type="OrthoDB" id="8923679at2759"/>
<feature type="domain" description="Fibronectin type-III" evidence="1">
    <location>
        <begin position="53"/>
        <end position="152"/>
    </location>
</feature>
<reference evidence="4" key="1">
    <citation type="submission" date="2016-06" db="UniProtKB">
        <authorList>
            <consortium name="WormBaseParasite"/>
        </authorList>
    </citation>
    <scope>IDENTIFICATION</scope>
</reference>
<protein>
    <submittedName>
        <fullName evidence="4">Fibronectin type III domain-containing protein</fullName>
    </submittedName>
</protein>
<dbReference type="CDD" id="cd00063">
    <property type="entry name" value="FN3"/>
    <property type="match status" value="2"/>
</dbReference>
<keyword evidence="3" id="KW-1185">Reference proteome</keyword>
<dbReference type="SUPFAM" id="SSF49265">
    <property type="entry name" value="Fibronectin type III"/>
    <property type="match status" value="1"/>
</dbReference>
<feature type="domain" description="Fibronectin type-III" evidence="1">
    <location>
        <begin position="1"/>
        <end position="52"/>
    </location>
</feature>
<dbReference type="Gene3D" id="2.60.40.10">
    <property type="entry name" value="Immunoglobulins"/>
    <property type="match status" value="2"/>
</dbReference>
<dbReference type="PANTHER" id="PTHR24099">
    <property type="entry name" value="E3 UBIQUITIN-PROTEIN LIGASE TRIM36-RELATED"/>
    <property type="match status" value="1"/>
</dbReference>
<dbReference type="PANTHER" id="PTHR24099:SF11">
    <property type="entry name" value="FIBRONECTIN TYPE III DOMAIN-CONTAINING 3BA-RELATED"/>
    <property type="match status" value="1"/>
</dbReference>
<dbReference type="Proteomes" id="UP000271098">
    <property type="component" value="Unassembled WGS sequence"/>
</dbReference>
<evidence type="ECO:0000259" key="1">
    <source>
        <dbReference type="PROSITE" id="PS50853"/>
    </source>
</evidence>
<accession>A0A183ES96</accession>